<evidence type="ECO:0000259" key="3">
    <source>
        <dbReference type="PROSITE" id="PS50977"/>
    </source>
</evidence>
<dbReference type="PANTHER" id="PTHR30055:SF235">
    <property type="entry name" value="TRANSCRIPTIONAL REGULATORY PROTEIN"/>
    <property type="match status" value="1"/>
</dbReference>
<dbReference type="Gene3D" id="1.10.357.10">
    <property type="entry name" value="Tetracycline Repressor, domain 2"/>
    <property type="match status" value="1"/>
</dbReference>
<dbReference type="PANTHER" id="PTHR30055">
    <property type="entry name" value="HTH-TYPE TRANSCRIPTIONAL REGULATOR RUTR"/>
    <property type="match status" value="1"/>
</dbReference>
<dbReference type="SUPFAM" id="SSF48498">
    <property type="entry name" value="Tetracyclin repressor-like, C-terminal domain"/>
    <property type="match status" value="1"/>
</dbReference>
<dbReference type="InterPro" id="IPR036271">
    <property type="entry name" value="Tet_transcr_reg_TetR-rel_C_sf"/>
</dbReference>
<evidence type="ECO:0000256" key="2">
    <source>
        <dbReference type="PROSITE-ProRule" id="PRU00335"/>
    </source>
</evidence>
<gene>
    <name evidence="4" type="ORF">A5760_05760</name>
</gene>
<dbReference type="GO" id="GO:0003700">
    <property type="term" value="F:DNA-binding transcription factor activity"/>
    <property type="evidence" value="ECO:0007669"/>
    <property type="project" value="TreeGrafter"/>
</dbReference>
<sequence>MGDDVAPGAERKGQRTRRQILEAARKVFGDVGYERATIRGIAAAANVDKSSVVKYFGTKRNLFEEAATWTIPIDDVVSDNGPAQAAENLARGMLAAWSANPNSPMAVLLRASMTSEEAADLLRTHVTSHAVGSIAKTIDAPDARLRAALLGAMLMGVASQRYLLRMPDLVDVDTEHLLRLITPALTAVLDPSDD</sequence>
<dbReference type="InterPro" id="IPR001647">
    <property type="entry name" value="HTH_TetR"/>
</dbReference>
<dbReference type="Pfam" id="PF00440">
    <property type="entry name" value="TetR_N"/>
    <property type="match status" value="1"/>
</dbReference>
<dbReference type="OrthoDB" id="3210235at2"/>
<accession>A0A1A0VSM1</accession>
<dbReference type="PRINTS" id="PR00455">
    <property type="entry name" value="HTHTETR"/>
</dbReference>
<dbReference type="EMBL" id="LZSX01000032">
    <property type="protein sequence ID" value="OBB86223.1"/>
    <property type="molecule type" value="Genomic_DNA"/>
</dbReference>
<dbReference type="PROSITE" id="PS50977">
    <property type="entry name" value="HTH_TETR_2"/>
    <property type="match status" value="1"/>
</dbReference>
<name>A0A1A0VSM1_9MYCO</name>
<evidence type="ECO:0000313" key="4">
    <source>
        <dbReference type="EMBL" id="OBB86223.1"/>
    </source>
</evidence>
<protein>
    <submittedName>
        <fullName evidence="4">TetR family transcriptional regulator</fullName>
    </submittedName>
</protein>
<dbReference type="AlphaFoldDB" id="A0A1A0VSM1"/>
<dbReference type="Pfam" id="PF17920">
    <property type="entry name" value="TetR_C_16"/>
    <property type="match status" value="1"/>
</dbReference>
<dbReference type="Gene3D" id="1.10.10.60">
    <property type="entry name" value="Homeodomain-like"/>
    <property type="match status" value="1"/>
</dbReference>
<keyword evidence="1 2" id="KW-0238">DNA-binding</keyword>
<evidence type="ECO:0000256" key="1">
    <source>
        <dbReference type="ARBA" id="ARBA00023125"/>
    </source>
</evidence>
<feature type="domain" description="HTH tetR-type" evidence="3">
    <location>
        <begin position="14"/>
        <end position="74"/>
    </location>
</feature>
<evidence type="ECO:0000313" key="5">
    <source>
        <dbReference type="Proteomes" id="UP000091914"/>
    </source>
</evidence>
<dbReference type="Proteomes" id="UP000091914">
    <property type="component" value="Unassembled WGS sequence"/>
</dbReference>
<proteinExistence type="predicted"/>
<organism evidence="4 5">
    <name type="scientific">Mycobacterium colombiense</name>
    <dbReference type="NCBI Taxonomy" id="339268"/>
    <lineage>
        <taxon>Bacteria</taxon>
        <taxon>Bacillati</taxon>
        <taxon>Actinomycetota</taxon>
        <taxon>Actinomycetes</taxon>
        <taxon>Mycobacteriales</taxon>
        <taxon>Mycobacteriaceae</taxon>
        <taxon>Mycobacterium</taxon>
        <taxon>Mycobacterium avium complex (MAC)</taxon>
    </lineage>
</organism>
<dbReference type="InterPro" id="IPR050109">
    <property type="entry name" value="HTH-type_TetR-like_transc_reg"/>
</dbReference>
<dbReference type="GO" id="GO:0000976">
    <property type="term" value="F:transcription cis-regulatory region binding"/>
    <property type="evidence" value="ECO:0007669"/>
    <property type="project" value="TreeGrafter"/>
</dbReference>
<comment type="caution">
    <text evidence="4">The sequence shown here is derived from an EMBL/GenBank/DDBJ whole genome shotgun (WGS) entry which is preliminary data.</text>
</comment>
<reference evidence="4 5" key="1">
    <citation type="submission" date="2016-06" db="EMBL/GenBank/DDBJ databases">
        <authorList>
            <person name="Kjaerup R.B."/>
            <person name="Dalgaard T.S."/>
            <person name="Juul-Madsen H.R."/>
        </authorList>
    </citation>
    <scope>NUCLEOTIDE SEQUENCE [LARGE SCALE GENOMIC DNA]</scope>
    <source>
        <strain evidence="4 5">852002-51834_SCH5396731</strain>
    </source>
</reference>
<dbReference type="SUPFAM" id="SSF46689">
    <property type="entry name" value="Homeodomain-like"/>
    <property type="match status" value="1"/>
</dbReference>
<dbReference type="InterPro" id="IPR041678">
    <property type="entry name" value="TetR_C_16"/>
</dbReference>
<feature type="DNA-binding region" description="H-T-H motif" evidence="2">
    <location>
        <begin position="37"/>
        <end position="56"/>
    </location>
</feature>
<dbReference type="InterPro" id="IPR009057">
    <property type="entry name" value="Homeodomain-like_sf"/>
</dbReference>